<keyword evidence="9" id="KW-0231">Viral genome packaging</keyword>
<evidence type="ECO:0000256" key="11">
    <source>
        <dbReference type="SAM" id="MobiDB-lite"/>
    </source>
</evidence>
<keyword evidence="5" id="KW-1188">Viral release from host cell</keyword>
<keyword evidence="7" id="KW-0426">Late protein</keyword>
<dbReference type="Gene3D" id="1.20.120.1500">
    <property type="entry name" value="Pre-hexon-linking protein IIIa"/>
    <property type="match status" value="1"/>
</dbReference>
<keyword evidence="3" id="KW-0167">Capsid protein</keyword>
<evidence type="ECO:0000256" key="8">
    <source>
        <dbReference type="ARBA" id="ARBA00023093"/>
    </source>
</evidence>
<dbReference type="InterPro" id="IPR003479">
    <property type="entry name" value="Hex_IIIa"/>
</dbReference>
<evidence type="ECO:0000256" key="3">
    <source>
        <dbReference type="ARBA" id="ARBA00022561"/>
    </source>
</evidence>
<evidence type="ECO:0000256" key="9">
    <source>
        <dbReference type="ARBA" id="ARBA00023219"/>
    </source>
</evidence>
<dbReference type="EMBL" id="OR233592">
    <property type="protein sequence ID" value="WMQ77646.1"/>
    <property type="molecule type" value="Genomic_DNA"/>
</dbReference>
<keyword evidence="6" id="KW-0946">Virion</keyword>
<reference evidence="12" key="1">
    <citation type="submission" date="2023-06" db="EMBL/GenBank/DDBJ databases">
        <authorList>
            <person name="Zheng W."/>
            <person name="Wang Q."/>
            <person name="xu X.D."/>
        </authorList>
    </citation>
    <scope>NUCLEOTIDE SEQUENCE</scope>
    <source>
        <strain evidence="12">Cd_2020_s1</strain>
    </source>
</reference>
<dbReference type="Pfam" id="PF02455">
    <property type="entry name" value="Hex_IIIa"/>
    <property type="match status" value="1"/>
</dbReference>
<evidence type="ECO:0000256" key="10">
    <source>
        <dbReference type="ARBA" id="ARBA00046738"/>
    </source>
</evidence>
<dbReference type="GO" id="GO:0098021">
    <property type="term" value="C:viral capsid, decoration"/>
    <property type="evidence" value="ECO:0007669"/>
    <property type="project" value="UniProtKB-KW"/>
</dbReference>
<evidence type="ECO:0000256" key="5">
    <source>
        <dbReference type="ARBA" id="ARBA00022612"/>
    </source>
</evidence>
<evidence type="ECO:0000256" key="1">
    <source>
        <dbReference type="ARBA" id="ARBA00010762"/>
    </source>
</evidence>
<dbReference type="InterPro" id="IPR043053">
    <property type="entry name" value="Hex_IIIa_N"/>
</dbReference>
<evidence type="ECO:0000256" key="7">
    <source>
        <dbReference type="ARBA" id="ARBA00022921"/>
    </source>
</evidence>
<keyword evidence="2" id="KW-0597">Phosphoprotein</keyword>
<accession>A0AA51NPG0</accession>
<comment type="subunit">
    <text evidence="10">Interacts with hexon proteins; this interaction tethers the peripentonal hexons to hexons situated in the facet. Interacts with the penton protein (via N-terminus). Interacts with packaging protein 3; this interaction is required to promote correct genome packaging.</text>
</comment>
<evidence type="ECO:0000256" key="2">
    <source>
        <dbReference type="ARBA" id="ARBA00022553"/>
    </source>
</evidence>
<protein>
    <submittedName>
        <fullName evidence="12">PIIIa</fullName>
    </submittedName>
</protein>
<keyword evidence="4" id="KW-1048">Host nucleus</keyword>
<feature type="region of interest" description="Disordered" evidence="11">
    <location>
        <begin position="428"/>
        <end position="449"/>
    </location>
</feature>
<name>A0AA51NPG0_9ADEN</name>
<sequence length="569" mass="63519">MTESASDWSSKVIDNILTRRSPLAIKNFRSQPLGNKIGALEKAVVQPRYNDTADKVTEIVKDLVELGAIKPEEAGPIFSDLLIRVHKYNGSNVQNNLDVLLDDIRAAHSESIRSTDIRSLSNQVVLNDFLAKLPVTVPSGQHNYDAFKMTLRLFCNEAPNSTVFKSGLNTMLQVNIVGVNTVNLNEAFTNLQPFWGIILDSEKVPTNIMSKLSANSRVLMLMLAPFTNDNTFTPDSLIAMLMSLYRDTVSASIERPEETESEVMNVASQMGNDALNLSRTLGYLIKSKESAVTNPHTLSPRQVQVLRYIQESLADRIDRNGEDPSDALDNISLGFAPSFYENNGAFIRRLITYLRIALNHSPSYFREIYSNKYWHPPQSFWSRDYSDFYNEIRSVSVPVNDFSHDEDDYQWDDFSSALDIHDDTRTPSMVTAPSYRPSSVADTDVSTMAPSDRTGKLGTFAKAIIPPLATTVSEYYVPGLSGVVGPIASALTSSALSRSSKRALKRAREKRAREAVRLKLRKIREANDALEEEDEFDDVVIPSLTGDGVKENTQKNIFSHLAPKRGMQM</sequence>
<organism evidence="12">
    <name type="scientific">Zoothera dauma adenovirus</name>
    <dbReference type="NCBI Taxonomy" id="3073259"/>
    <lineage>
        <taxon>Viruses</taxon>
        <taxon>Varidnaviria</taxon>
        <taxon>Bamfordvirae</taxon>
        <taxon>Preplasmiviricota</taxon>
        <taxon>Polisuviricotina</taxon>
        <taxon>Pharingeaviricetes</taxon>
        <taxon>Rowavirales</taxon>
        <taxon>Adenoviridae</taxon>
    </lineage>
</organism>
<keyword evidence="8" id="KW-1232">Capsid decoration protein</keyword>
<evidence type="ECO:0000256" key="6">
    <source>
        <dbReference type="ARBA" id="ARBA00022844"/>
    </source>
</evidence>
<evidence type="ECO:0000256" key="4">
    <source>
        <dbReference type="ARBA" id="ARBA00022562"/>
    </source>
</evidence>
<evidence type="ECO:0000313" key="12">
    <source>
        <dbReference type="EMBL" id="WMQ77646.1"/>
    </source>
</evidence>
<comment type="similarity">
    <text evidence="1">Belongs to the adenoviridae hexon-linking protein IIIa family.</text>
</comment>
<proteinExistence type="inferred from homology"/>